<comment type="caution">
    <text evidence="1">The sequence shown here is derived from an EMBL/GenBank/DDBJ whole genome shotgun (WGS) entry which is preliminary data.</text>
</comment>
<evidence type="ECO:0000313" key="2">
    <source>
        <dbReference type="Proteomes" id="UP001066276"/>
    </source>
</evidence>
<sequence>MDSPKPIHVRMCGTCLTEAPEHVSVVLVLGGGGARLVRSLCSPGTCCGRGSSSREPSAQTCFPLVTAGSDRPPPLPGRCVSYQNPQYCTYNPTSILLEKAPPSGRRLQCHSLSVSLTLWKAAELPVTHTLKLSLRSRNGHFWSNNQKSARVPRTDTEISTRVSLKMVCLWSCRSSDE</sequence>
<organism evidence="1 2">
    <name type="scientific">Pleurodeles waltl</name>
    <name type="common">Iberian ribbed newt</name>
    <dbReference type="NCBI Taxonomy" id="8319"/>
    <lineage>
        <taxon>Eukaryota</taxon>
        <taxon>Metazoa</taxon>
        <taxon>Chordata</taxon>
        <taxon>Craniata</taxon>
        <taxon>Vertebrata</taxon>
        <taxon>Euteleostomi</taxon>
        <taxon>Amphibia</taxon>
        <taxon>Batrachia</taxon>
        <taxon>Caudata</taxon>
        <taxon>Salamandroidea</taxon>
        <taxon>Salamandridae</taxon>
        <taxon>Pleurodelinae</taxon>
        <taxon>Pleurodeles</taxon>
    </lineage>
</organism>
<dbReference type="AlphaFoldDB" id="A0AAV7KWC3"/>
<name>A0AAV7KWC3_PLEWA</name>
<evidence type="ECO:0000313" key="1">
    <source>
        <dbReference type="EMBL" id="KAJ1081273.1"/>
    </source>
</evidence>
<reference evidence="1" key="1">
    <citation type="journal article" date="2022" name="bioRxiv">
        <title>Sequencing and chromosome-scale assembly of the giantPleurodeles waltlgenome.</title>
        <authorList>
            <person name="Brown T."/>
            <person name="Elewa A."/>
            <person name="Iarovenko S."/>
            <person name="Subramanian E."/>
            <person name="Araus A.J."/>
            <person name="Petzold A."/>
            <person name="Susuki M."/>
            <person name="Suzuki K.-i.T."/>
            <person name="Hayashi T."/>
            <person name="Toyoda A."/>
            <person name="Oliveira C."/>
            <person name="Osipova E."/>
            <person name="Leigh N.D."/>
            <person name="Simon A."/>
            <person name="Yun M.H."/>
        </authorList>
    </citation>
    <scope>NUCLEOTIDE SEQUENCE</scope>
    <source>
        <strain evidence="1">20211129_DDA</strain>
        <tissue evidence="1">Liver</tissue>
    </source>
</reference>
<dbReference type="EMBL" id="JANPWB010000016">
    <property type="protein sequence ID" value="KAJ1081273.1"/>
    <property type="molecule type" value="Genomic_DNA"/>
</dbReference>
<proteinExistence type="predicted"/>
<gene>
    <name evidence="1" type="ORF">NDU88_001455</name>
</gene>
<accession>A0AAV7KWC3</accession>
<protein>
    <submittedName>
        <fullName evidence="1">Uncharacterized protein</fullName>
    </submittedName>
</protein>
<dbReference type="Proteomes" id="UP001066276">
    <property type="component" value="Chromosome 12"/>
</dbReference>
<keyword evidence="2" id="KW-1185">Reference proteome</keyword>